<evidence type="ECO:0000313" key="9">
    <source>
        <dbReference type="EMBL" id="EFV14651.1"/>
    </source>
</evidence>
<dbReference type="PROSITE" id="PS50928">
    <property type="entry name" value="ABC_TM1"/>
    <property type="match status" value="1"/>
</dbReference>
<feature type="transmembrane region" description="Helical" evidence="7">
    <location>
        <begin position="98"/>
        <end position="121"/>
    </location>
</feature>
<comment type="caution">
    <text evidence="9">The sequence shown here is derived from an EMBL/GenBank/DDBJ whole genome shotgun (WGS) entry which is preliminary data.</text>
</comment>
<feature type="transmembrane region" description="Helical" evidence="7">
    <location>
        <begin position="270"/>
        <end position="292"/>
    </location>
</feature>
<dbReference type="OrthoDB" id="9778910at2"/>
<dbReference type="InterPro" id="IPR000515">
    <property type="entry name" value="MetI-like"/>
</dbReference>
<dbReference type="eggNOG" id="COG0601">
    <property type="taxonomic scope" value="Bacteria"/>
</dbReference>
<dbReference type="PANTHER" id="PTHR43163:SF3">
    <property type="entry name" value="PEPTIDE ABC TRANSPORTER PERMEASE PROTEIN"/>
    <property type="match status" value="1"/>
</dbReference>
<dbReference type="RefSeq" id="WP_007467473.1">
    <property type="nucleotide sequence ID" value="NZ_KI391954.1"/>
</dbReference>
<evidence type="ECO:0000313" key="10">
    <source>
        <dbReference type="Proteomes" id="UP000004816"/>
    </source>
</evidence>
<keyword evidence="4 7" id="KW-0812">Transmembrane</keyword>
<evidence type="ECO:0000256" key="5">
    <source>
        <dbReference type="ARBA" id="ARBA00022989"/>
    </source>
</evidence>
<keyword evidence="5 7" id="KW-1133">Transmembrane helix</keyword>
<evidence type="ECO:0000256" key="3">
    <source>
        <dbReference type="ARBA" id="ARBA00022475"/>
    </source>
</evidence>
<keyword evidence="6 7" id="KW-0472">Membrane</keyword>
<dbReference type="GO" id="GO:0055085">
    <property type="term" value="P:transmembrane transport"/>
    <property type="evidence" value="ECO:0007669"/>
    <property type="project" value="InterPro"/>
</dbReference>
<evidence type="ECO:0000256" key="2">
    <source>
        <dbReference type="ARBA" id="ARBA00022448"/>
    </source>
</evidence>
<dbReference type="InterPro" id="IPR035906">
    <property type="entry name" value="MetI-like_sf"/>
</dbReference>
<dbReference type="EMBL" id="ACZI02000003">
    <property type="protein sequence ID" value="EFV14651.1"/>
    <property type="molecule type" value="Genomic_DNA"/>
</dbReference>
<comment type="subcellular location">
    <subcellularLocation>
        <location evidence="1 7">Cell membrane</location>
        <topology evidence="1 7">Multi-pass membrane protein</topology>
    </subcellularLocation>
</comment>
<sequence length="296" mass="30357">MLRLLARVLLRRAALLVCALALVSLTQSLLPGDGLRGALGPHATDEQRSALRHELWLDRPWPVRFGHWTACALTGDFGTTLRGAGVSEIVGAALPNTALLAGCALVLVGALAPVLGGWWALSKSRLLGPSTTLLIATPEFVVAVGLVLVFAIWLGWLPAASIGEPDPAALVLPIVALTAPQLAWNTAVAHAAVADQLRAPHAAASVRDGLTRSQVLARHVLPSALPTIAGSLGTTAGLLFSGALVVESVFNIPGLGQIITSAVAGRDENLVLGALAPAAALISLVLAVADIARSRV</sequence>
<dbReference type="CDD" id="cd06261">
    <property type="entry name" value="TM_PBP2"/>
    <property type="match status" value="1"/>
</dbReference>
<evidence type="ECO:0000256" key="4">
    <source>
        <dbReference type="ARBA" id="ARBA00022692"/>
    </source>
</evidence>
<name>E5XLW5_SEGRC</name>
<dbReference type="STRING" id="679197.HMPREF9336_00484"/>
<evidence type="ECO:0000256" key="7">
    <source>
        <dbReference type="RuleBase" id="RU363032"/>
    </source>
</evidence>
<dbReference type="AlphaFoldDB" id="E5XLW5"/>
<dbReference type="SUPFAM" id="SSF161098">
    <property type="entry name" value="MetI-like"/>
    <property type="match status" value="1"/>
</dbReference>
<protein>
    <recommendedName>
        <fullName evidence="8">ABC transmembrane type-1 domain-containing protein</fullName>
    </recommendedName>
</protein>
<evidence type="ECO:0000259" key="8">
    <source>
        <dbReference type="PROSITE" id="PS50928"/>
    </source>
</evidence>
<dbReference type="HOGENOM" id="CLU_036879_0_1_11"/>
<feature type="transmembrane region" description="Helical" evidence="7">
    <location>
        <begin position="133"/>
        <end position="156"/>
    </location>
</feature>
<proteinExistence type="inferred from homology"/>
<evidence type="ECO:0000256" key="1">
    <source>
        <dbReference type="ARBA" id="ARBA00004651"/>
    </source>
</evidence>
<evidence type="ECO:0000256" key="6">
    <source>
        <dbReference type="ARBA" id="ARBA00023136"/>
    </source>
</evidence>
<dbReference type="Gene3D" id="1.10.3720.10">
    <property type="entry name" value="MetI-like"/>
    <property type="match status" value="1"/>
</dbReference>
<feature type="transmembrane region" description="Helical" evidence="7">
    <location>
        <begin position="228"/>
        <end position="250"/>
    </location>
</feature>
<keyword evidence="3" id="KW-1003">Cell membrane</keyword>
<organism evidence="9 10">
    <name type="scientific">Segniliparus rugosus (strain ATCC BAA-974 / DSM 45345 / CCUG 50838 / CIP 108380 / JCM 13579 / CDC 945)</name>
    <dbReference type="NCBI Taxonomy" id="679197"/>
    <lineage>
        <taxon>Bacteria</taxon>
        <taxon>Bacillati</taxon>
        <taxon>Actinomycetota</taxon>
        <taxon>Actinomycetes</taxon>
        <taxon>Mycobacteriales</taxon>
        <taxon>Segniliparaceae</taxon>
        <taxon>Segniliparus</taxon>
    </lineage>
</organism>
<feature type="domain" description="ABC transmembrane type-1" evidence="8">
    <location>
        <begin position="94"/>
        <end position="293"/>
    </location>
</feature>
<keyword evidence="10" id="KW-1185">Reference proteome</keyword>
<keyword evidence="2 7" id="KW-0813">Transport</keyword>
<reference evidence="9 10" key="1">
    <citation type="journal article" date="2011" name="Stand. Genomic Sci.">
        <title>High quality draft genome sequence of Segniliparus rugosus CDC 945(T)= (ATCC BAA-974(T)).</title>
        <authorList>
            <person name="Earl A.M."/>
            <person name="Desjardins C.A."/>
            <person name="Fitzgerald M.G."/>
            <person name="Arachchi H.M."/>
            <person name="Zeng Q."/>
            <person name="Mehta T."/>
            <person name="Griggs A."/>
            <person name="Birren B.W."/>
            <person name="Toney N.C."/>
            <person name="Carr J."/>
            <person name="Posey J."/>
            <person name="Butler W.R."/>
        </authorList>
    </citation>
    <scope>NUCLEOTIDE SEQUENCE [LARGE SCALE GENOMIC DNA]</scope>
    <source>
        <strain evidence="10">ATCC BAA-974 / DSM 45345 / CCUG 50838 / CIP 108380 / JCM 13579 / CDC 945</strain>
    </source>
</reference>
<accession>E5XLW5</accession>
<gene>
    <name evidence="9" type="ORF">HMPREF9336_00484</name>
</gene>
<dbReference type="Pfam" id="PF00528">
    <property type="entry name" value="BPD_transp_1"/>
    <property type="match status" value="1"/>
</dbReference>
<dbReference type="GO" id="GO:0005886">
    <property type="term" value="C:plasma membrane"/>
    <property type="evidence" value="ECO:0007669"/>
    <property type="project" value="UniProtKB-SubCell"/>
</dbReference>
<comment type="similarity">
    <text evidence="7">Belongs to the binding-protein-dependent transport system permease family.</text>
</comment>
<dbReference type="Proteomes" id="UP000004816">
    <property type="component" value="Unassembled WGS sequence"/>
</dbReference>
<dbReference type="PANTHER" id="PTHR43163">
    <property type="entry name" value="DIPEPTIDE TRANSPORT SYSTEM PERMEASE PROTEIN DPPB-RELATED"/>
    <property type="match status" value="1"/>
</dbReference>